<evidence type="ECO:0000313" key="3">
    <source>
        <dbReference type="EMBL" id="PKI52254.1"/>
    </source>
</evidence>
<organism evidence="2 4">
    <name type="scientific">Punica granatum</name>
    <name type="common">Pomegranate</name>
    <dbReference type="NCBI Taxonomy" id="22663"/>
    <lineage>
        <taxon>Eukaryota</taxon>
        <taxon>Viridiplantae</taxon>
        <taxon>Streptophyta</taxon>
        <taxon>Embryophyta</taxon>
        <taxon>Tracheophyta</taxon>
        <taxon>Spermatophyta</taxon>
        <taxon>Magnoliopsida</taxon>
        <taxon>eudicotyledons</taxon>
        <taxon>Gunneridae</taxon>
        <taxon>Pentapetalae</taxon>
        <taxon>rosids</taxon>
        <taxon>malvids</taxon>
        <taxon>Myrtales</taxon>
        <taxon>Lythraceae</taxon>
        <taxon>Punica</taxon>
    </lineage>
</organism>
<evidence type="ECO:0000313" key="2">
    <source>
        <dbReference type="EMBL" id="OWM77779.1"/>
    </source>
</evidence>
<reference evidence="2" key="2">
    <citation type="submission" date="2017-06" db="EMBL/GenBank/DDBJ databases">
        <title>The pomegranate genome and the genomics of punicalagin biosynthesis.</title>
        <authorList>
            <person name="Xu C."/>
        </authorList>
    </citation>
    <scope>NUCLEOTIDE SEQUENCE [LARGE SCALE GENOMIC DNA]</scope>
    <source>
        <tissue evidence="2">Fresh leaf</tissue>
    </source>
</reference>
<evidence type="ECO:0000313" key="4">
    <source>
        <dbReference type="Proteomes" id="UP000197138"/>
    </source>
</evidence>
<proteinExistence type="predicted"/>
<name>A0A218WZ45_PUNGR</name>
<reference evidence="4" key="1">
    <citation type="journal article" date="2017" name="Plant J.">
        <title>The pomegranate (Punica granatum L.) genome and the genomics of punicalagin biosynthesis.</title>
        <authorList>
            <person name="Qin G."/>
            <person name="Xu C."/>
            <person name="Ming R."/>
            <person name="Tang H."/>
            <person name="Guyot R."/>
            <person name="Kramer E.M."/>
            <person name="Hu Y."/>
            <person name="Yi X."/>
            <person name="Qi Y."/>
            <person name="Xu X."/>
            <person name="Gao Z."/>
            <person name="Pan H."/>
            <person name="Jian J."/>
            <person name="Tian Y."/>
            <person name="Yue Z."/>
            <person name="Xu Y."/>
        </authorList>
    </citation>
    <scope>NUCLEOTIDE SEQUENCE [LARGE SCALE GENOMIC DNA]</scope>
    <source>
        <strain evidence="4">cv. Dabenzi</strain>
    </source>
</reference>
<accession>A0A218WZ45</accession>
<comment type="caution">
    <text evidence="2">The sequence shown here is derived from an EMBL/GenBank/DDBJ whole genome shotgun (WGS) entry which is preliminary data.</text>
</comment>
<evidence type="ECO:0000313" key="5">
    <source>
        <dbReference type="Proteomes" id="UP000233551"/>
    </source>
</evidence>
<protein>
    <submittedName>
        <fullName evidence="2">Uncharacterized protein</fullName>
    </submittedName>
</protein>
<feature type="compositionally biased region" description="Basic residues" evidence="1">
    <location>
        <begin position="82"/>
        <end position="96"/>
    </location>
</feature>
<keyword evidence="5" id="KW-1185">Reference proteome</keyword>
<dbReference type="EMBL" id="MTKT01002520">
    <property type="protein sequence ID" value="OWM77779.1"/>
    <property type="molecule type" value="Genomic_DNA"/>
</dbReference>
<dbReference type="Proteomes" id="UP000197138">
    <property type="component" value="Unassembled WGS sequence"/>
</dbReference>
<feature type="compositionally biased region" description="Basic and acidic residues" evidence="1">
    <location>
        <begin position="35"/>
        <end position="53"/>
    </location>
</feature>
<dbReference type="Proteomes" id="UP000233551">
    <property type="component" value="Unassembled WGS sequence"/>
</dbReference>
<sequence>MEWWPQVKRNCGREAGSRRGVKQLWQKDNIWEKREQWQSSRRGEGSCRGRGEVTKMQLSRGRSSREERAVAGEHLGEMRRATKRGRLTIRRPSPRRRGSDQTRSELVRVTLTGKGVREGNEKWRRMVGESQEEKYDVKALEWTTKARVSSDKTNFKVHYPVT</sequence>
<dbReference type="AlphaFoldDB" id="A0A218WZ45"/>
<feature type="region of interest" description="Disordered" evidence="1">
    <location>
        <begin position="82"/>
        <end position="104"/>
    </location>
</feature>
<gene>
    <name evidence="2" type="ORF">CDL15_Pgr012481</name>
    <name evidence="3" type="ORF">CRG98_027352</name>
</gene>
<evidence type="ECO:0000256" key="1">
    <source>
        <dbReference type="SAM" id="MobiDB-lite"/>
    </source>
</evidence>
<dbReference type="EMBL" id="PGOL01001952">
    <property type="protein sequence ID" value="PKI52254.1"/>
    <property type="molecule type" value="Genomic_DNA"/>
</dbReference>
<reference evidence="3 5" key="3">
    <citation type="submission" date="2017-11" db="EMBL/GenBank/DDBJ databases">
        <title>De-novo sequencing of pomegranate (Punica granatum L.) genome.</title>
        <authorList>
            <person name="Akparov Z."/>
            <person name="Amiraslanov A."/>
            <person name="Hajiyeva S."/>
            <person name="Abbasov M."/>
            <person name="Kaur K."/>
            <person name="Hamwieh A."/>
            <person name="Solovyev V."/>
            <person name="Salamov A."/>
            <person name="Braich B."/>
            <person name="Kosarev P."/>
            <person name="Mahmoud A."/>
            <person name="Hajiyev E."/>
            <person name="Babayeva S."/>
            <person name="Izzatullayeva V."/>
            <person name="Mammadov A."/>
            <person name="Mammadov A."/>
            <person name="Sharifova S."/>
            <person name="Ojaghi J."/>
            <person name="Eynullazada K."/>
            <person name="Bayramov B."/>
            <person name="Abdulazimova A."/>
            <person name="Shahmuradov I."/>
        </authorList>
    </citation>
    <scope>NUCLEOTIDE SEQUENCE [LARGE SCALE GENOMIC DNA]</scope>
    <source>
        <strain evidence="3">AG2017</strain>
        <strain evidence="5">cv. AG2017</strain>
        <tissue evidence="3">Leaf</tissue>
    </source>
</reference>
<feature type="region of interest" description="Disordered" evidence="1">
    <location>
        <begin position="35"/>
        <end position="69"/>
    </location>
</feature>